<sequence>MPDLDWWRADPTRWTGLAYLRDESEDGPGDHHADVRAEVLERLAADHRATDAEFLRFLLAEETRWHAASWGISESLRLAALLLHKCGQVEDVWAIWDAKNTNMDTSLGMNTSVLFIAGLAGTLEFIRNSAHPDRDELLEYLETETPPDEEWLRESLEFEHRYHRM</sequence>
<dbReference type="EMBL" id="JBHUKU010000006">
    <property type="protein sequence ID" value="MFD2459587.1"/>
    <property type="molecule type" value="Genomic_DNA"/>
</dbReference>
<evidence type="ECO:0000313" key="2">
    <source>
        <dbReference type="Proteomes" id="UP001597419"/>
    </source>
</evidence>
<name>A0ABW5GEW2_9PSEU</name>
<gene>
    <name evidence="1" type="ORF">ACFSYJ_13320</name>
</gene>
<protein>
    <submittedName>
        <fullName evidence="1">Uncharacterized protein</fullName>
    </submittedName>
</protein>
<proteinExistence type="predicted"/>
<accession>A0ABW5GEW2</accession>
<dbReference type="Proteomes" id="UP001597419">
    <property type="component" value="Unassembled WGS sequence"/>
</dbReference>
<comment type="caution">
    <text evidence="1">The sequence shown here is derived from an EMBL/GenBank/DDBJ whole genome shotgun (WGS) entry which is preliminary data.</text>
</comment>
<evidence type="ECO:0000313" key="1">
    <source>
        <dbReference type="EMBL" id="MFD2459587.1"/>
    </source>
</evidence>
<organism evidence="1 2">
    <name type="scientific">Amycolatopsis samaneae</name>
    <dbReference type="NCBI Taxonomy" id="664691"/>
    <lineage>
        <taxon>Bacteria</taxon>
        <taxon>Bacillati</taxon>
        <taxon>Actinomycetota</taxon>
        <taxon>Actinomycetes</taxon>
        <taxon>Pseudonocardiales</taxon>
        <taxon>Pseudonocardiaceae</taxon>
        <taxon>Amycolatopsis</taxon>
    </lineage>
</organism>
<keyword evidence="2" id="KW-1185">Reference proteome</keyword>
<reference evidence="2" key="1">
    <citation type="journal article" date="2019" name="Int. J. Syst. Evol. Microbiol.">
        <title>The Global Catalogue of Microorganisms (GCM) 10K type strain sequencing project: providing services to taxonomists for standard genome sequencing and annotation.</title>
        <authorList>
            <consortium name="The Broad Institute Genomics Platform"/>
            <consortium name="The Broad Institute Genome Sequencing Center for Infectious Disease"/>
            <person name="Wu L."/>
            <person name="Ma J."/>
        </authorList>
    </citation>
    <scope>NUCLEOTIDE SEQUENCE [LARGE SCALE GENOMIC DNA]</scope>
    <source>
        <strain evidence="2">CGMCC 4.7643</strain>
    </source>
</reference>
<dbReference type="RefSeq" id="WP_345397052.1">
    <property type="nucleotide sequence ID" value="NZ_BAABHG010000008.1"/>
</dbReference>